<sequence length="68" mass="7608">MKWIQKTVVFIGFSIALLFAFNANAISLDSIQTEKSHSFFSADSIHSSAFIQPQVHPVFALHDRSITI</sequence>
<evidence type="ECO:0000313" key="1">
    <source>
        <dbReference type="EMBL" id="RTZ05122.1"/>
    </source>
</evidence>
<gene>
    <name evidence="1" type="ORF">EKL98_06960</name>
</gene>
<dbReference type="Proteomes" id="UP000280825">
    <property type="component" value="Unassembled WGS sequence"/>
</dbReference>
<reference evidence="1 2" key="1">
    <citation type="submission" date="2018-12" db="EMBL/GenBank/DDBJ databases">
        <title>Flavobacterium sp. nov., isolated from glacier ice.</title>
        <authorList>
            <person name="Liu Q."/>
            <person name="Xin Y.-H."/>
        </authorList>
    </citation>
    <scope>NUCLEOTIDE SEQUENCE [LARGE SCALE GENOMIC DNA]</scope>
    <source>
        <strain evidence="1 2">RB1N8</strain>
    </source>
</reference>
<protein>
    <submittedName>
        <fullName evidence="1">Uncharacterized protein</fullName>
    </submittedName>
</protein>
<proteinExistence type="predicted"/>
<dbReference type="RefSeq" id="WP_126554434.1">
    <property type="nucleotide sequence ID" value="NZ_RYDJ01000006.1"/>
</dbReference>
<evidence type="ECO:0000313" key="2">
    <source>
        <dbReference type="Proteomes" id="UP000280825"/>
    </source>
</evidence>
<name>A0A432CMQ4_9FLAO</name>
<dbReference type="EMBL" id="RYDJ01000006">
    <property type="protein sequence ID" value="RTZ05122.1"/>
    <property type="molecule type" value="Genomic_DNA"/>
</dbReference>
<comment type="caution">
    <text evidence="1">The sequence shown here is derived from an EMBL/GenBank/DDBJ whole genome shotgun (WGS) entry which is preliminary data.</text>
</comment>
<accession>A0A432CMQ4</accession>
<organism evidence="1 2">
    <name type="scientific">Flavobacterium bomense</name>
    <dbReference type="NCBI Taxonomy" id="2497483"/>
    <lineage>
        <taxon>Bacteria</taxon>
        <taxon>Pseudomonadati</taxon>
        <taxon>Bacteroidota</taxon>
        <taxon>Flavobacteriia</taxon>
        <taxon>Flavobacteriales</taxon>
        <taxon>Flavobacteriaceae</taxon>
        <taxon>Flavobacterium</taxon>
    </lineage>
</organism>
<dbReference type="AlphaFoldDB" id="A0A432CMQ4"/>
<keyword evidence="2" id="KW-1185">Reference proteome</keyword>